<dbReference type="PANTHER" id="PTHR28152">
    <property type="entry name" value="HYDROXYACYL-THIOESTER DEHYDRATASE TYPE 2, MITOCHONDRIAL"/>
    <property type="match status" value="1"/>
</dbReference>
<dbReference type="Gene3D" id="3.40.50.10330">
    <property type="entry name" value="Probable inorganic polyphosphate/atp-NAD kinase, domain 1"/>
    <property type="match status" value="1"/>
</dbReference>
<comment type="caution">
    <text evidence="3">The sequence shown here is derived from an EMBL/GenBank/DDBJ whole genome shotgun (WGS) entry which is preliminary data.</text>
</comment>
<dbReference type="GO" id="GO:0005739">
    <property type="term" value="C:mitochondrion"/>
    <property type="evidence" value="ECO:0007669"/>
    <property type="project" value="TreeGrafter"/>
</dbReference>
<evidence type="ECO:0000256" key="1">
    <source>
        <dbReference type="SAM" id="MobiDB-lite"/>
    </source>
</evidence>
<dbReference type="InterPro" id="IPR017438">
    <property type="entry name" value="ATP-NAD_kinase_N"/>
</dbReference>
<dbReference type="AlphaFoldDB" id="A0A9W8TFV8"/>
<organism evidence="3 4">
    <name type="scientific">Agrocybe chaxingu</name>
    <dbReference type="NCBI Taxonomy" id="84603"/>
    <lineage>
        <taxon>Eukaryota</taxon>
        <taxon>Fungi</taxon>
        <taxon>Dikarya</taxon>
        <taxon>Basidiomycota</taxon>
        <taxon>Agaricomycotina</taxon>
        <taxon>Agaricomycetes</taxon>
        <taxon>Agaricomycetidae</taxon>
        <taxon>Agaricales</taxon>
        <taxon>Agaricineae</taxon>
        <taxon>Strophariaceae</taxon>
        <taxon>Agrocybe</taxon>
    </lineage>
</organism>
<sequence length="698" mass="76965">MECSLEDLLSVVDAGLTRSRKLLVFVNPFGGTSKGASLFAKKIDPVFKSAGCSVEVIHTTHQGHALEVVRSLTAEYDAIITVSGDGLVHEVLNGLALHADPLKALATPDGFDIIVAALNAVKGKPMKVDLFSVTQGSKRSISFMSQSLGLMADLDLGTEHLRWMGDTRFMYGLLRGLVKFKPCPVQLSFKAAETDKDKMAEFVHARKKEIAGGNGVTTHSSDSVSATTGPSLPPIEHGPDDQEGWTTFDEPILYVYAGKGPYVGRHVILDFMAFPVSLPDDGLIDLMAMSADSRGDLISAMDGAPQGNSFWHPKVHYVKAHAYRIKPLKKKGYLSIDGEPFPFEEYQVEVHKGLGTLLSPYGHYAAPFEPRKHKTPKHKKHSKEDAPIAAFSGATSPLTAAESEALRQWTESPPSHTLKDSLNTEHLADLYITLPTRDGTRRPSKVPGIGELLPFGHHLGFFHARRAEQDLRADATDSDISPPAPFTKRMWAGGRITWDNTNPLLVGKPTQGLSTVARAEKKGFDKGKPTIFITQKIEYTQNGRTAPSVVEERAHVYFHAGLVDKTKKVFDREVKGIPENVDFSIRYTPTPVTLFRYSALMFNAHHIHLDKEYCQKEEGYPERIVHGPLTAQMLLEAIDFHYPSTKLSKFEYRATNPLFVNRELSINGAWVNDSNIQVWCQDTGNGVVGMNAMVEIQT</sequence>
<protein>
    <recommendedName>
        <fullName evidence="2">DAGKc domain-containing protein</fullName>
    </recommendedName>
</protein>
<accession>A0A9W8TFV8</accession>
<evidence type="ECO:0000313" key="4">
    <source>
        <dbReference type="Proteomes" id="UP001148786"/>
    </source>
</evidence>
<dbReference type="PROSITE" id="PS50146">
    <property type="entry name" value="DAGK"/>
    <property type="match status" value="1"/>
</dbReference>
<dbReference type="InterPro" id="IPR052741">
    <property type="entry name" value="Mitochondrial_HTD2"/>
</dbReference>
<dbReference type="InterPro" id="IPR029069">
    <property type="entry name" value="HotDog_dom_sf"/>
</dbReference>
<dbReference type="Pfam" id="PF00781">
    <property type="entry name" value="DAGK_cat"/>
    <property type="match status" value="1"/>
</dbReference>
<keyword evidence="4" id="KW-1185">Reference proteome</keyword>
<name>A0A9W8TFV8_9AGAR</name>
<reference evidence="3" key="1">
    <citation type="submission" date="2022-07" db="EMBL/GenBank/DDBJ databases">
        <title>Genome Sequence of Agrocybe chaxingu.</title>
        <authorList>
            <person name="Buettner E."/>
        </authorList>
    </citation>
    <scope>NUCLEOTIDE SEQUENCE</scope>
    <source>
        <strain evidence="3">MP-N11</strain>
    </source>
</reference>
<dbReference type="Gene3D" id="3.10.129.10">
    <property type="entry name" value="Hotdog Thioesterase"/>
    <property type="match status" value="1"/>
</dbReference>
<feature type="compositionally biased region" description="Polar residues" evidence="1">
    <location>
        <begin position="216"/>
        <end position="230"/>
    </location>
</feature>
<dbReference type="SUPFAM" id="SSF111331">
    <property type="entry name" value="NAD kinase/diacylglycerol kinase-like"/>
    <property type="match status" value="1"/>
</dbReference>
<dbReference type="SUPFAM" id="SSF54637">
    <property type="entry name" value="Thioesterase/thiol ester dehydrase-isomerase"/>
    <property type="match status" value="1"/>
</dbReference>
<dbReference type="EMBL" id="JANKHO010000048">
    <property type="protein sequence ID" value="KAJ3516616.1"/>
    <property type="molecule type" value="Genomic_DNA"/>
</dbReference>
<dbReference type="GO" id="GO:0019171">
    <property type="term" value="F:(3R)-hydroxyacyl-[acyl-carrier-protein] dehydratase activity"/>
    <property type="evidence" value="ECO:0007669"/>
    <property type="project" value="TreeGrafter"/>
</dbReference>
<dbReference type="GO" id="GO:0016301">
    <property type="term" value="F:kinase activity"/>
    <property type="evidence" value="ECO:0007669"/>
    <property type="project" value="InterPro"/>
</dbReference>
<dbReference type="OrthoDB" id="3853857at2759"/>
<dbReference type="SMART" id="SM00046">
    <property type="entry name" value="DAGKc"/>
    <property type="match status" value="1"/>
</dbReference>
<evidence type="ECO:0000313" key="3">
    <source>
        <dbReference type="EMBL" id="KAJ3516616.1"/>
    </source>
</evidence>
<gene>
    <name evidence="3" type="ORF">NLJ89_g1013</name>
</gene>
<feature type="domain" description="DAGKc" evidence="2">
    <location>
        <begin position="17"/>
        <end position="106"/>
    </location>
</feature>
<dbReference type="InterPro" id="IPR001206">
    <property type="entry name" value="Diacylglycerol_kinase_cat_dom"/>
</dbReference>
<dbReference type="Proteomes" id="UP001148786">
    <property type="component" value="Unassembled WGS sequence"/>
</dbReference>
<dbReference type="PANTHER" id="PTHR28152:SF1">
    <property type="entry name" value="HYDROXYACYL-THIOESTER DEHYDRATASE TYPE 2, MITOCHONDRIAL"/>
    <property type="match status" value="1"/>
</dbReference>
<dbReference type="InterPro" id="IPR016064">
    <property type="entry name" value="NAD/diacylglycerol_kinase_sf"/>
</dbReference>
<feature type="region of interest" description="Disordered" evidence="1">
    <location>
        <begin position="213"/>
        <end position="241"/>
    </location>
</feature>
<proteinExistence type="predicted"/>
<evidence type="ECO:0000259" key="2">
    <source>
        <dbReference type="PROSITE" id="PS50146"/>
    </source>
</evidence>
<dbReference type="Gene3D" id="2.60.200.40">
    <property type="match status" value="1"/>
</dbReference>